<keyword evidence="4" id="KW-1185">Reference proteome</keyword>
<feature type="binding site" evidence="1">
    <location>
        <position position="208"/>
    </location>
    <ligand>
        <name>Mn(2+)</name>
        <dbReference type="ChEBI" id="CHEBI:29035"/>
        <label>2</label>
    </ligand>
</feature>
<feature type="domain" description="Peptidase M20 dimerisation" evidence="2">
    <location>
        <begin position="234"/>
        <end position="306"/>
    </location>
</feature>
<dbReference type="GO" id="GO:0071713">
    <property type="term" value="F:para-aminobenzoyl-glutamate hydrolase activity"/>
    <property type="evidence" value="ECO:0007669"/>
    <property type="project" value="TreeGrafter"/>
</dbReference>
<organism evidence="3 4">
    <name type="scientific">Longibaculum muris</name>
    <dbReference type="NCBI Taxonomy" id="1796628"/>
    <lineage>
        <taxon>Bacteria</taxon>
        <taxon>Bacillati</taxon>
        <taxon>Bacillota</taxon>
        <taxon>Erysipelotrichia</taxon>
        <taxon>Erysipelotrichales</taxon>
        <taxon>Coprobacillaceae</taxon>
        <taxon>Longibaculum</taxon>
    </lineage>
</organism>
<dbReference type="InterPro" id="IPR011650">
    <property type="entry name" value="Peptidase_M20_dimer"/>
</dbReference>
<dbReference type="InterPro" id="IPR052030">
    <property type="entry name" value="Peptidase_M20/M20A_hydrolases"/>
</dbReference>
<dbReference type="PANTHER" id="PTHR30575:SF3">
    <property type="entry name" value="PEPTIDASE M20 DIMERISATION DOMAIN-CONTAINING PROTEIN"/>
    <property type="match status" value="1"/>
</dbReference>
<dbReference type="PANTHER" id="PTHR30575">
    <property type="entry name" value="PEPTIDASE M20"/>
    <property type="match status" value="1"/>
</dbReference>
<feature type="binding site" evidence="1">
    <location>
        <position position="148"/>
    </location>
    <ligand>
        <name>Mn(2+)</name>
        <dbReference type="ChEBI" id="CHEBI:29035"/>
        <label>2</label>
    </ligand>
</feature>
<dbReference type="Pfam" id="PF07687">
    <property type="entry name" value="M20_dimer"/>
    <property type="match status" value="1"/>
</dbReference>
<dbReference type="SUPFAM" id="SSF53187">
    <property type="entry name" value="Zn-dependent exopeptidases"/>
    <property type="match status" value="1"/>
</dbReference>
<dbReference type="InterPro" id="IPR002933">
    <property type="entry name" value="Peptidase_M20"/>
</dbReference>
<dbReference type="RefSeq" id="WP_066449698.1">
    <property type="nucleotide sequence ID" value="NZ_JANKBF010000007.1"/>
</dbReference>
<keyword evidence="1" id="KW-0479">Metal-binding</keyword>
<evidence type="ECO:0000256" key="1">
    <source>
        <dbReference type="PIRSR" id="PIRSR005962-1"/>
    </source>
</evidence>
<evidence type="ECO:0000313" key="3">
    <source>
        <dbReference type="EMBL" id="TCV95353.1"/>
    </source>
</evidence>
<dbReference type="GO" id="GO:0005737">
    <property type="term" value="C:cytoplasm"/>
    <property type="evidence" value="ECO:0007669"/>
    <property type="project" value="TreeGrafter"/>
</dbReference>
<dbReference type="Gene3D" id="3.40.630.10">
    <property type="entry name" value="Zn peptidases"/>
    <property type="match status" value="2"/>
</dbReference>
<feature type="binding site" evidence="1">
    <location>
        <position position="184"/>
    </location>
    <ligand>
        <name>Mn(2+)</name>
        <dbReference type="ChEBI" id="CHEBI:29035"/>
        <label>2</label>
    </ligand>
</feature>
<gene>
    <name evidence="3" type="ORF">EDD60_11713</name>
</gene>
<evidence type="ECO:0000259" key="2">
    <source>
        <dbReference type="Pfam" id="PF07687"/>
    </source>
</evidence>
<accession>A0A4R3YVU0</accession>
<dbReference type="GO" id="GO:0016805">
    <property type="term" value="F:dipeptidase activity"/>
    <property type="evidence" value="ECO:0007669"/>
    <property type="project" value="TreeGrafter"/>
</dbReference>
<dbReference type="SUPFAM" id="SSF55031">
    <property type="entry name" value="Bacterial exopeptidase dimerisation domain"/>
    <property type="match status" value="1"/>
</dbReference>
<dbReference type="GeneID" id="98915993"/>
<protein>
    <submittedName>
        <fullName evidence="3">Aminobenzoyl-glutamate utilization protein A</fullName>
    </submittedName>
</protein>
<dbReference type="Pfam" id="PF01546">
    <property type="entry name" value="Peptidase_M20"/>
    <property type="match status" value="1"/>
</dbReference>
<dbReference type="GO" id="GO:0046657">
    <property type="term" value="P:folic acid catabolic process"/>
    <property type="evidence" value="ECO:0007669"/>
    <property type="project" value="TreeGrafter"/>
</dbReference>
<feature type="binding site" evidence="1">
    <location>
        <position position="150"/>
    </location>
    <ligand>
        <name>Mn(2+)</name>
        <dbReference type="ChEBI" id="CHEBI:29035"/>
        <label>2</label>
    </ligand>
</feature>
<dbReference type="AlphaFoldDB" id="A0A4R3YVU0"/>
<comment type="cofactor">
    <cofactor evidence="1">
        <name>Mn(2+)</name>
        <dbReference type="ChEBI" id="CHEBI:29035"/>
    </cofactor>
    <text evidence="1">The Mn(2+) ion enhances activity.</text>
</comment>
<reference evidence="3 4" key="1">
    <citation type="submission" date="2019-03" db="EMBL/GenBank/DDBJ databases">
        <title>Genomic Encyclopedia of Type Strains, Phase IV (KMG-IV): sequencing the most valuable type-strain genomes for metagenomic binning, comparative biology and taxonomic classification.</title>
        <authorList>
            <person name="Goeker M."/>
        </authorList>
    </citation>
    <scope>NUCLEOTIDE SEQUENCE [LARGE SCALE GENOMIC DNA]</scope>
    <source>
        <strain evidence="3 4">DSM 29487</strain>
    </source>
</reference>
<dbReference type="NCBIfam" id="TIGR01891">
    <property type="entry name" value="amidohydrolases"/>
    <property type="match status" value="1"/>
</dbReference>
<keyword evidence="1" id="KW-0464">Manganese</keyword>
<dbReference type="GO" id="GO:0046872">
    <property type="term" value="F:metal ion binding"/>
    <property type="evidence" value="ECO:0007669"/>
    <property type="project" value="UniProtKB-KW"/>
</dbReference>
<dbReference type="InterPro" id="IPR017439">
    <property type="entry name" value="Amidohydrolase"/>
</dbReference>
<name>A0A4R3YVU0_9FIRM</name>
<dbReference type="Proteomes" id="UP000295515">
    <property type="component" value="Unassembled WGS sequence"/>
</dbReference>
<dbReference type="PIRSF" id="PIRSF005962">
    <property type="entry name" value="Pept_M20D_amidohydro"/>
    <property type="match status" value="1"/>
</dbReference>
<sequence>MYEKIKELSTLYYPDTVKMRRDLHKYAERGWLELRTACIIASELERLGYQVLAGEDIMNKEARMGVPPETILHLNYRRAQKEGANPKYLEKVKMGMSGVAGVLKNGDGPTIALRFDIDALGLIEENSLSHFPYKNGFSSVHLGAMHACGHDGHTAIGLTTARILMDIKENIHGTIKLIFQPAEEGVRGAKCIAESGFLDDVDYILAAHIMPQNSQKYDLYFGMNDSFATTKLDVIYHGVSTHAAESPQFGKNALLSAANCIINLHSIPRNSDGCTRVNVGTVHAGTGRNVVPETAKLEIEVRGVTSELNRYMEIYARDIIQASALMHDTVVEVEEKGKAYALNCDEEFMNQIRQLCEEYLSDLKLPKKNLSPLGGSDDFSYMMERVQAHGGKATYMKLLTPMVSSPHNDSFDFNEKVLEKGPRIFASIVYGLQKEKDNL</sequence>
<comment type="caution">
    <text evidence="3">The sequence shown here is derived from an EMBL/GenBank/DDBJ whole genome shotgun (WGS) entry which is preliminary data.</text>
</comment>
<proteinExistence type="predicted"/>
<dbReference type="InterPro" id="IPR036264">
    <property type="entry name" value="Bact_exopeptidase_dim_dom"/>
</dbReference>
<evidence type="ECO:0000313" key="4">
    <source>
        <dbReference type="Proteomes" id="UP000295515"/>
    </source>
</evidence>
<feature type="binding site" evidence="1">
    <location>
        <position position="407"/>
    </location>
    <ligand>
        <name>Mn(2+)</name>
        <dbReference type="ChEBI" id="CHEBI:29035"/>
        <label>2</label>
    </ligand>
</feature>
<dbReference type="EMBL" id="SMCQ01000017">
    <property type="protein sequence ID" value="TCV95353.1"/>
    <property type="molecule type" value="Genomic_DNA"/>
</dbReference>